<keyword evidence="6" id="KW-0843">Virulence</keyword>
<name>A0A6I4VY11_9BACL</name>
<keyword evidence="4" id="KW-0902">Two-component regulatory system</keyword>
<evidence type="ECO:0000256" key="3">
    <source>
        <dbReference type="ARBA" id="ARBA00022553"/>
    </source>
</evidence>
<dbReference type="InterPro" id="IPR036388">
    <property type="entry name" value="WH-like_DNA-bd_sf"/>
</dbReference>
<dbReference type="GO" id="GO:0006355">
    <property type="term" value="P:regulation of DNA-templated transcription"/>
    <property type="evidence" value="ECO:0007669"/>
    <property type="project" value="InterPro"/>
</dbReference>
<keyword evidence="3 12" id="KW-0597">Phosphoprotein</keyword>
<dbReference type="AlphaFoldDB" id="A0A6I4VY11"/>
<keyword evidence="7 13" id="KW-0238">DNA-binding</keyword>
<dbReference type="Gene3D" id="1.10.10.10">
    <property type="entry name" value="Winged helix-like DNA-binding domain superfamily/Winged helix DNA-binding domain"/>
    <property type="match status" value="1"/>
</dbReference>
<dbReference type="InterPro" id="IPR011006">
    <property type="entry name" value="CheY-like_superfamily"/>
</dbReference>
<dbReference type="InterPro" id="IPR039420">
    <property type="entry name" value="WalR-like"/>
</dbReference>
<dbReference type="PANTHER" id="PTHR48111:SF49">
    <property type="entry name" value="HEME RESPONSE REGULATOR HSSR"/>
    <property type="match status" value="1"/>
</dbReference>
<dbReference type="CDD" id="cd00383">
    <property type="entry name" value="trans_reg_C"/>
    <property type="match status" value="1"/>
</dbReference>
<dbReference type="EMBL" id="WUUL01000002">
    <property type="protein sequence ID" value="MXQ52952.1"/>
    <property type="molecule type" value="Genomic_DNA"/>
</dbReference>
<dbReference type="Pfam" id="PF00072">
    <property type="entry name" value="Response_reg"/>
    <property type="match status" value="1"/>
</dbReference>
<dbReference type="GO" id="GO:0032993">
    <property type="term" value="C:protein-DNA complex"/>
    <property type="evidence" value="ECO:0007669"/>
    <property type="project" value="TreeGrafter"/>
</dbReference>
<evidence type="ECO:0000259" key="14">
    <source>
        <dbReference type="PROSITE" id="PS50110"/>
    </source>
</evidence>
<evidence type="ECO:0000256" key="2">
    <source>
        <dbReference type="ARBA" id="ARBA00022490"/>
    </source>
</evidence>
<dbReference type="GO" id="GO:0000976">
    <property type="term" value="F:transcription cis-regulatory region binding"/>
    <property type="evidence" value="ECO:0007669"/>
    <property type="project" value="TreeGrafter"/>
</dbReference>
<dbReference type="Gene3D" id="6.10.250.690">
    <property type="match status" value="1"/>
</dbReference>
<feature type="domain" description="OmpR/PhoB-type" evidence="15">
    <location>
        <begin position="124"/>
        <end position="222"/>
    </location>
</feature>
<evidence type="ECO:0000259" key="15">
    <source>
        <dbReference type="PROSITE" id="PS51755"/>
    </source>
</evidence>
<comment type="subcellular location">
    <subcellularLocation>
        <location evidence="1">Cytoplasm</location>
    </subcellularLocation>
</comment>
<evidence type="ECO:0000256" key="5">
    <source>
        <dbReference type="ARBA" id="ARBA00023015"/>
    </source>
</evidence>
<evidence type="ECO:0000256" key="6">
    <source>
        <dbReference type="ARBA" id="ARBA00023026"/>
    </source>
</evidence>
<evidence type="ECO:0000313" key="17">
    <source>
        <dbReference type="Proteomes" id="UP000430692"/>
    </source>
</evidence>
<keyword evidence="5" id="KW-0805">Transcription regulation</keyword>
<dbReference type="Pfam" id="PF00486">
    <property type="entry name" value="Trans_reg_C"/>
    <property type="match status" value="1"/>
</dbReference>
<dbReference type="SUPFAM" id="SSF52172">
    <property type="entry name" value="CheY-like"/>
    <property type="match status" value="1"/>
</dbReference>
<organism evidence="16 17">
    <name type="scientific">Shimazuella alba</name>
    <dbReference type="NCBI Taxonomy" id="2690964"/>
    <lineage>
        <taxon>Bacteria</taxon>
        <taxon>Bacillati</taxon>
        <taxon>Bacillota</taxon>
        <taxon>Bacilli</taxon>
        <taxon>Bacillales</taxon>
        <taxon>Thermoactinomycetaceae</taxon>
        <taxon>Shimazuella</taxon>
    </lineage>
</organism>
<dbReference type="PROSITE" id="PS51755">
    <property type="entry name" value="OMPR_PHOB"/>
    <property type="match status" value="1"/>
</dbReference>
<dbReference type="FunFam" id="3.40.50.2300:FF:000001">
    <property type="entry name" value="DNA-binding response regulator PhoB"/>
    <property type="match status" value="1"/>
</dbReference>
<keyword evidence="17" id="KW-1185">Reference proteome</keyword>
<evidence type="ECO:0000256" key="7">
    <source>
        <dbReference type="ARBA" id="ARBA00023125"/>
    </source>
</evidence>
<feature type="DNA-binding region" description="OmpR/PhoB-type" evidence="13">
    <location>
        <begin position="124"/>
        <end position="222"/>
    </location>
</feature>
<accession>A0A6I4VY11</accession>
<comment type="caution">
    <text evidence="16">The sequence shown here is derived from an EMBL/GenBank/DDBJ whole genome shotgun (WGS) entry which is preliminary data.</text>
</comment>
<comment type="function">
    <text evidence="10">Member of the two-component regulatory system HssS/HssR involved in intracellular heme homeostasis and tempering of staphylococcal virulence. Phosphorylated HssR binds to a direct repeat sequence within hrtAB promoter and activates the expression of hrtAB, an efflux pump, in response to extracellular heme, hemin, hemoglobin or blood.</text>
</comment>
<keyword evidence="9" id="KW-0804">Transcription</keyword>
<dbReference type="GO" id="GO:0005829">
    <property type="term" value="C:cytosol"/>
    <property type="evidence" value="ECO:0007669"/>
    <property type="project" value="TreeGrafter"/>
</dbReference>
<dbReference type="PROSITE" id="PS50110">
    <property type="entry name" value="RESPONSE_REGULATORY"/>
    <property type="match status" value="1"/>
</dbReference>
<dbReference type="GO" id="GO:0000156">
    <property type="term" value="F:phosphorelay response regulator activity"/>
    <property type="evidence" value="ECO:0007669"/>
    <property type="project" value="TreeGrafter"/>
</dbReference>
<sequence>MIHILIVEDDLHIRKMIAFYLKKKGFEVVESDNGNHALTIVNSQSIDLVVLDIMLPEKDGWEICREIRKHRDTPILMVTAKRETDQRIKGLEIGADDYITKPFDPLELAARVKALLRRARMTSSNLVQFGDTTIDANSYTVSIENETIKLPPKEFELLFQLASYPAQIFTRTQLIERIWGLDFAGDERTVDVHIKRLRKRFDTQTNAFQITTVRGIGYRLDVSK</sequence>
<evidence type="ECO:0000256" key="1">
    <source>
        <dbReference type="ARBA" id="ARBA00004496"/>
    </source>
</evidence>
<proteinExistence type="predicted"/>
<gene>
    <name evidence="16" type="ORF">GSM42_04225</name>
</gene>
<dbReference type="Gene3D" id="3.40.50.2300">
    <property type="match status" value="1"/>
</dbReference>
<protein>
    <recommendedName>
        <fullName evidence="11">Heme response regulator HssR</fullName>
    </recommendedName>
</protein>
<evidence type="ECO:0000256" key="8">
    <source>
        <dbReference type="ARBA" id="ARBA00023159"/>
    </source>
</evidence>
<evidence type="ECO:0000256" key="11">
    <source>
        <dbReference type="ARBA" id="ARBA00039976"/>
    </source>
</evidence>
<evidence type="ECO:0000256" key="4">
    <source>
        <dbReference type="ARBA" id="ARBA00023012"/>
    </source>
</evidence>
<dbReference type="InterPro" id="IPR001789">
    <property type="entry name" value="Sig_transdc_resp-reg_receiver"/>
</dbReference>
<keyword evidence="2" id="KW-0963">Cytoplasm</keyword>
<evidence type="ECO:0000256" key="10">
    <source>
        <dbReference type="ARBA" id="ARBA00037471"/>
    </source>
</evidence>
<dbReference type="PANTHER" id="PTHR48111">
    <property type="entry name" value="REGULATOR OF RPOS"/>
    <property type="match status" value="1"/>
</dbReference>
<evidence type="ECO:0000313" key="16">
    <source>
        <dbReference type="EMBL" id="MXQ52952.1"/>
    </source>
</evidence>
<feature type="modified residue" description="4-aspartylphosphate" evidence="12">
    <location>
        <position position="52"/>
    </location>
</feature>
<evidence type="ECO:0000256" key="9">
    <source>
        <dbReference type="ARBA" id="ARBA00023163"/>
    </source>
</evidence>
<reference evidence="16 17" key="1">
    <citation type="submission" date="2019-12" db="EMBL/GenBank/DDBJ databases">
        <title>Whole-genome analyses of novel actinobacteria.</title>
        <authorList>
            <person name="Sahin N."/>
            <person name="Saygin H."/>
        </authorList>
    </citation>
    <scope>NUCLEOTIDE SEQUENCE [LARGE SCALE GENOMIC DNA]</scope>
    <source>
        <strain evidence="16 17">KC615</strain>
    </source>
</reference>
<dbReference type="SMART" id="SM00448">
    <property type="entry name" value="REC"/>
    <property type="match status" value="1"/>
</dbReference>
<dbReference type="InterPro" id="IPR001867">
    <property type="entry name" value="OmpR/PhoB-type_DNA-bd"/>
</dbReference>
<dbReference type="FunFam" id="1.10.10.10:FF:000018">
    <property type="entry name" value="DNA-binding response regulator ResD"/>
    <property type="match status" value="1"/>
</dbReference>
<keyword evidence="8" id="KW-0010">Activator</keyword>
<dbReference type="Proteomes" id="UP000430692">
    <property type="component" value="Unassembled WGS sequence"/>
</dbReference>
<dbReference type="SMART" id="SM00862">
    <property type="entry name" value="Trans_reg_C"/>
    <property type="match status" value="1"/>
</dbReference>
<dbReference type="RefSeq" id="WP_160800291.1">
    <property type="nucleotide sequence ID" value="NZ_WUUL01000002.1"/>
</dbReference>
<feature type="domain" description="Response regulatory" evidence="14">
    <location>
        <begin position="3"/>
        <end position="116"/>
    </location>
</feature>
<evidence type="ECO:0000256" key="13">
    <source>
        <dbReference type="PROSITE-ProRule" id="PRU01091"/>
    </source>
</evidence>
<dbReference type="CDD" id="cd17574">
    <property type="entry name" value="REC_OmpR"/>
    <property type="match status" value="1"/>
</dbReference>
<evidence type="ECO:0000256" key="12">
    <source>
        <dbReference type="PROSITE-ProRule" id="PRU00169"/>
    </source>
</evidence>